<reference evidence="2 3" key="1">
    <citation type="submission" date="2020-04" db="EMBL/GenBank/DDBJ databases">
        <title>Perkinsus olseni comparative genomics.</title>
        <authorList>
            <person name="Bogema D.R."/>
        </authorList>
    </citation>
    <scope>NUCLEOTIDE SEQUENCE [LARGE SCALE GENOMIC DNA]</scope>
    <source>
        <strain evidence="2">00978-12</strain>
    </source>
</reference>
<dbReference type="InterPro" id="IPR008042">
    <property type="entry name" value="Retrotrans_Pao"/>
</dbReference>
<dbReference type="EMBL" id="JABANP010000307">
    <property type="protein sequence ID" value="KAF4684538.1"/>
    <property type="molecule type" value="Genomic_DNA"/>
</dbReference>
<proteinExistence type="predicted"/>
<dbReference type="InterPro" id="IPR021109">
    <property type="entry name" value="Peptidase_aspartic_dom_sf"/>
</dbReference>
<gene>
    <name evidence="2" type="ORF">FOZ60_007722</name>
</gene>
<sequence length="2268" mass="244466">MANFLPSRELRRSPRFTPSTTTEQPVPTLRGQNDVTMLPPTDTSDAAELPRGVVNDTAMLPSDAGNNATLPPSGEADDGEADAANHADPSLPESSPREVAEPPSLNELSLLDLPMSTPTPTHTDGMPASRSISPALPTVNTITSDANGDPHPVNTITSDASGDSYPVNAITSDANGDPHPVNTITSDASGDPYPVNTITSDAKGHLPPVNAISANADGGLPSDNVITSEAIGYLPAGGANGGISSRLVPYGQPSAPLVGITAPDANGGLFPRQALYDETNVVPGNVAVPDVNGGSRSRQTHYDKPSVAAVGIIDPNSNGGCRPQPHGQSSDPSIGTIAPDDFGGFLPRQSPYGQPNVPPVDTIVPDARGRFPPRHFPYGQPNVAPVDTIAPDVRGGFPPRQPPYGQPNVAPVDTIVPDARGGFPPRQFPCGQPNVAPVDTIVPDARGDFPPRQAPHGQAIIAPVDTNGGFPPRQSPYGQPNVASVDTIVPDARGRFPPRQFPYGQPNVAPVDTIAPDIRGGFPPRQPPHGQPNVAPVDTIVPDARGDFPPRQAPYDQAIIAPVDTNGGFPPRQSPYGQPNVASVDTIVPDARGRFPPRQFPYGRPNVAPVDTIAPRHQRWFSSATAPHGQPNVAPVDTIVPDARGDFPPRQAPYDQAIIAPVDTNGGFPPRQSPYGQPNVPPVDTIVPDARGRFPPRQFPYGQPNVAPVDTIAPDVRGGFPPRQPPYGQPNVAPVDTIVPDARGGSLPQQILCGQASIAPFDTIVPNANGGFFLRQTPHGQTSFAPVNATDGISGSYQPRLPHATTTGAYSNSYLPSGVDHGRQLPVPHNLVAGVHTDANLPSYANYGGSFATQVPAGAENSNIPPTAAANQNIPVSANGGLYRQPDTSGGHITGGSPALPAPPMIGPLDAVAQEHFVQGPVNGRLPVNNSQTCPALEERHQPFSGETNGSSVAKLAHEWASFCATQWLDPCDPAAVRSFLGGALSSKLSAQIRSGYESFYVADYKTRSYHRALFQFAMDYLRAHHSAPVSATQLLHRFLANKQGGRALQKFLDEVDATIWEMRYIFENNHQAPLDIGYIASSIVIGLDEPYKGWFYDEILKRYGESMPKTFDGLVDVLRALRRRCYVLGTGMNGTTTRTPAERTLVPLVNQVSTTSPNPLSSTGPQVAPAETSSQSVDQHPKGRDGKPSPCKRCYSGSHPEEACTAEVPKDIAHRCRCGSRRHAVDKCPMNPVKIKCSRCLGDPGLPQQQPHRSGVCPYSLEQIRSVRAADGTLAVVHDDSSPPVTAPVYSKSIVYVDGQVSSTPTPTTCTEIYAIDLKGPSTPGQVAVSRELRTSIIVGYPGCLETASVSCLWDTGATATLVRADVLDLLDKKNLVSVSSCVRQSRSSSVSTAVLADNTTRMSIQGTCRLVLRTENAVVELEAFVTNELGCPLILGIPALRALRVRLEFAADGIKITTGVPDIYADNVLASPVPTCRTCSLTDTGQPSSSQSGGLGPLGTSDCSGDAIDLPPSHLAALGRDPHPRLVTPSDCISIETTRTGRFAVDFWSEDLESVAGSGWSATVARARRSAGHKTEADLSLIREALRKLEASHFVSSLTLRSLARPPPKRVISHLYQNNKLIKDTHLAHGDWLLRYHPVFVPSQFVLKASSASTPCRVVYDCREVNKALKRPSVTRWDLLRYLVWSCTRPVVSFADLAKAFNQVLLSSRSSGTCCTILRNPDSGLSTLFVWCAMPFGAAPSPGGLELTTAHTALESRELHQHLVPRFDVPLEVAKTGEPPELYSHSDFEHAYPVLSKAFSNSPEVLDALQASFPSDLGWRDYVDDWMWALYHIRQLFWAKTVSTSVANFRGFCYADGKESDSWEHGRDAPLLGYRLRDDRICTVVDVPDLTNGASKRDLSKCLSSHYDPLGRHIELSMYSRAIWRKVVTSINNKAVPTDISWRCRVPAHLVEEANEWLRLARSAPPSPRFVPLSSGPFCDIPCYIIISCDASAVAWAIDVRSRLEGYPLSPRLKARGGMFPSSRRALEQAASLEATIPRKELHGLLQGAAEAYYLCSTLKLGKEHRTEVYILSDSLINIQRLSWLSGKSKEVASRYIGKKGKHQFSERDLDRLIRIRDYLWRCCIPITVLHVPSALNLADNASRCQPSPPTKRQLGLLGLLLDEPFQRSRYVPPDGPDDLSEDFPTDNSDEADDSDEAPTAFIGSIRDDIRCDAYSSSTRRQPAHFHPRRRGWTRHRLAAPGGSRLVLRRHRGIPPRRFGDSPVLC</sequence>
<name>A0A7J6NL19_PEROL</name>
<dbReference type="OrthoDB" id="5920040at2759"/>
<evidence type="ECO:0000313" key="2">
    <source>
        <dbReference type="EMBL" id="KAF4684538.1"/>
    </source>
</evidence>
<dbReference type="Gene3D" id="2.40.70.10">
    <property type="entry name" value="Acid Proteases"/>
    <property type="match status" value="1"/>
</dbReference>
<dbReference type="CDD" id="cd00303">
    <property type="entry name" value="retropepsin_like"/>
    <property type="match status" value="1"/>
</dbReference>
<evidence type="ECO:0000256" key="1">
    <source>
        <dbReference type="SAM" id="MobiDB-lite"/>
    </source>
</evidence>
<feature type="region of interest" description="Disordered" evidence="1">
    <location>
        <begin position="1153"/>
        <end position="1193"/>
    </location>
</feature>
<dbReference type="Proteomes" id="UP000541610">
    <property type="component" value="Unassembled WGS sequence"/>
</dbReference>
<feature type="region of interest" description="Disordered" evidence="1">
    <location>
        <begin position="2173"/>
        <end position="2202"/>
    </location>
</feature>
<accession>A0A7J6NL19</accession>
<comment type="caution">
    <text evidence="2">The sequence shown here is derived from an EMBL/GenBank/DDBJ whole genome shotgun (WGS) entry which is preliminary data.</text>
</comment>
<feature type="compositionally biased region" description="Acidic residues" evidence="1">
    <location>
        <begin position="2178"/>
        <end position="2199"/>
    </location>
</feature>
<organism evidence="2 3">
    <name type="scientific">Perkinsus olseni</name>
    <name type="common">Perkinsus atlanticus</name>
    <dbReference type="NCBI Taxonomy" id="32597"/>
    <lineage>
        <taxon>Eukaryota</taxon>
        <taxon>Sar</taxon>
        <taxon>Alveolata</taxon>
        <taxon>Perkinsozoa</taxon>
        <taxon>Perkinsea</taxon>
        <taxon>Perkinsida</taxon>
        <taxon>Perkinsidae</taxon>
        <taxon>Perkinsus</taxon>
    </lineage>
</organism>
<feature type="region of interest" description="Disordered" evidence="1">
    <location>
        <begin position="862"/>
        <end position="902"/>
    </location>
</feature>
<protein>
    <submittedName>
        <fullName evidence="2">Uncharacterized protein</fullName>
    </submittedName>
</protein>
<dbReference type="InterPro" id="IPR043502">
    <property type="entry name" value="DNA/RNA_pol_sf"/>
</dbReference>
<dbReference type="SUPFAM" id="SSF56672">
    <property type="entry name" value="DNA/RNA polymerases"/>
    <property type="match status" value="1"/>
</dbReference>
<feature type="region of interest" description="Disordered" evidence="1">
    <location>
        <begin position="1"/>
        <end position="135"/>
    </location>
</feature>
<evidence type="ECO:0000313" key="3">
    <source>
        <dbReference type="Proteomes" id="UP000541610"/>
    </source>
</evidence>
<dbReference type="Pfam" id="PF05380">
    <property type="entry name" value="Peptidase_A17"/>
    <property type="match status" value="1"/>
</dbReference>
<feature type="compositionally biased region" description="Polar residues" evidence="1">
    <location>
        <begin position="862"/>
        <end position="876"/>
    </location>
</feature>
<feature type="compositionally biased region" description="Polar residues" evidence="1">
    <location>
        <begin position="1153"/>
        <end position="1179"/>
    </location>
</feature>